<evidence type="ECO:0000313" key="7">
    <source>
        <dbReference type="EMBL" id="KAL3319363.1"/>
    </source>
</evidence>
<gene>
    <name evidence="7" type="ORF">Ciccas_001962</name>
</gene>
<dbReference type="Proteomes" id="UP001626550">
    <property type="component" value="Unassembled WGS sequence"/>
</dbReference>
<dbReference type="AlphaFoldDB" id="A0ABD2QIW2"/>
<dbReference type="EMBL" id="JBJKFK010000142">
    <property type="protein sequence ID" value="KAL3319363.1"/>
    <property type="molecule type" value="Genomic_DNA"/>
</dbReference>
<proteinExistence type="inferred from homology"/>
<evidence type="ECO:0000256" key="3">
    <source>
        <dbReference type="ARBA" id="ARBA00023136"/>
    </source>
</evidence>
<sequence length="132" mass="15496">MNDTKSDSLEKWWTTFQDRITEKDRLEQEKVIVMESAASKELSEWCSAYEKELGQIKEKNLRKDVEAKKIHEENKAISSSFGKVDATQIKIWERISDLCEISHSNAKMNTREEIQRMRAILMSLKSQPVKKF</sequence>
<keyword evidence="3 6" id="KW-0472">Membrane</keyword>
<protein>
    <recommendedName>
        <fullName evidence="6">Clathrin light chain</fullName>
    </recommendedName>
</protein>
<comment type="function">
    <text evidence="6">Clathrin is the major protein of the polyhedral coat of coated pits and vesicles.</text>
</comment>
<evidence type="ECO:0000313" key="8">
    <source>
        <dbReference type="Proteomes" id="UP001626550"/>
    </source>
</evidence>
<comment type="caution">
    <text evidence="7">The sequence shown here is derived from an EMBL/GenBank/DDBJ whole genome shotgun (WGS) entry which is preliminary data.</text>
</comment>
<evidence type="ECO:0000256" key="4">
    <source>
        <dbReference type="ARBA" id="ARBA00023176"/>
    </source>
</evidence>
<name>A0ABD2QIW2_9PLAT</name>
<evidence type="ECO:0000256" key="2">
    <source>
        <dbReference type="ARBA" id="ARBA00005263"/>
    </source>
</evidence>
<keyword evidence="4 6" id="KW-0168">Coated pit</keyword>
<dbReference type="InterPro" id="IPR000996">
    <property type="entry name" value="Clathrin_L-chain"/>
</dbReference>
<dbReference type="GO" id="GO:0005905">
    <property type="term" value="C:clathrin-coated pit"/>
    <property type="evidence" value="ECO:0007669"/>
    <property type="project" value="UniProtKB-KW"/>
</dbReference>
<organism evidence="7 8">
    <name type="scientific">Cichlidogyrus casuarinus</name>
    <dbReference type="NCBI Taxonomy" id="1844966"/>
    <lineage>
        <taxon>Eukaryota</taxon>
        <taxon>Metazoa</taxon>
        <taxon>Spiralia</taxon>
        <taxon>Lophotrochozoa</taxon>
        <taxon>Platyhelminthes</taxon>
        <taxon>Monogenea</taxon>
        <taxon>Monopisthocotylea</taxon>
        <taxon>Dactylogyridea</taxon>
        <taxon>Ancyrocephalidae</taxon>
        <taxon>Cichlidogyrus</taxon>
    </lineage>
</organism>
<accession>A0ABD2QIW2</accession>
<evidence type="ECO:0000256" key="6">
    <source>
        <dbReference type="RuleBase" id="RU363137"/>
    </source>
</evidence>
<evidence type="ECO:0000256" key="5">
    <source>
        <dbReference type="ARBA" id="ARBA00023329"/>
    </source>
</evidence>
<dbReference type="GO" id="GO:0030659">
    <property type="term" value="C:cytoplasmic vesicle membrane"/>
    <property type="evidence" value="ECO:0007669"/>
    <property type="project" value="UniProtKB-SubCell"/>
</dbReference>
<keyword evidence="8" id="KW-1185">Reference proteome</keyword>
<keyword evidence="5 6" id="KW-0968">Cytoplasmic vesicle</keyword>
<reference evidence="7 8" key="1">
    <citation type="submission" date="2024-11" db="EMBL/GenBank/DDBJ databases">
        <title>Adaptive evolution of stress response genes in parasites aligns with host niche diversity.</title>
        <authorList>
            <person name="Hahn C."/>
            <person name="Resl P."/>
        </authorList>
    </citation>
    <scope>NUCLEOTIDE SEQUENCE [LARGE SCALE GENOMIC DNA]</scope>
    <source>
        <strain evidence="7">EGGRZ-B1_66</strain>
        <tissue evidence="7">Body</tissue>
    </source>
</reference>
<dbReference type="Pfam" id="PF01086">
    <property type="entry name" value="Clathrin_lg_ch"/>
    <property type="match status" value="1"/>
</dbReference>
<evidence type="ECO:0000256" key="1">
    <source>
        <dbReference type="ARBA" id="ARBA00004180"/>
    </source>
</evidence>
<comment type="similarity">
    <text evidence="2 6">Belongs to the clathrin light chain family.</text>
</comment>
<comment type="subcellular location">
    <subcellularLocation>
        <location evidence="1 6">Cytoplasmic vesicle membrane</location>
        <topology evidence="1 6">Peripheral membrane protein</topology>
        <orientation evidence="1 6">Cytoplasmic side</orientation>
    </subcellularLocation>
    <subcellularLocation>
        <location evidence="6">Membrane</location>
        <location evidence="6">Coated pit</location>
        <topology evidence="6">Peripheral membrane protein</topology>
        <orientation evidence="6">Cytoplasmic side</orientation>
    </subcellularLocation>
    <text evidence="6">Cytoplasmic face of coated pits and vesicles.</text>
</comment>